<feature type="transmembrane region" description="Helical" evidence="6">
    <location>
        <begin position="278"/>
        <end position="298"/>
    </location>
</feature>
<accession>A0A0S7BP90</accession>
<feature type="transmembrane region" description="Helical" evidence="6">
    <location>
        <begin position="134"/>
        <end position="153"/>
    </location>
</feature>
<keyword evidence="4 6" id="KW-1133">Transmembrane helix</keyword>
<dbReference type="STRING" id="360412.LARV_03553"/>
<proteinExistence type="predicted"/>
<feature type="transmembrane region" description="Helical" evidence="6">
    <location>
        <begin position="83"/>
        <end position="99"/>
    </location>
</feature>
<reference evidence="7" key="1">
    <citation type="submission" date="2015-07" db="EMBL/GenBank/DDBJ databases">
        <title>Draft Genome Sequences of Anaerolinea thermolimosa IMO-1, Bellilinea caldifistulae GOMI-1, Leptolinea tardivitalis YMTK-2, Levilinea saccharolytica KIBI-1,Longilinea arvoryzae KOME-1, Previously Described as Members of the Anaerolineaceae (Chloroflexi).</title>
        <authorList>
            <person name="Sekiguchi Y."/>
            <person name="Ohashi A."/>
            <person name="Matsuura N."/>
            <person name="Tourlousse M.D."/>
        </authorList>
    </citation>
    <scope>NUCLEOTIDE SEQUENCE [LARGE SCALE GENOMIC DNA]</scope>
    <source>
        <strain evidence="7">KOME-1</strain>
    </source>
</reference>
<dbReference type="EMBL" id="DF967972">
    <property type="protein sequence ID" value="GAP15761.1"/>
    <property type="molecule type" value="Genomic_DNA"/>
</dbReference>
<sequence>MTTLAISKPRAAVSRFCRTLLSEHLIWVLLVALCIGATSISGFLTVKNVINIFWAATSLGCMVLGMFLVMLTGGTDLSLESTLGFAPAFAVLLMTSWMKGIVTPWMAVIITLLVGAAIGSLNGFLSVKLRVNSFLITLGTMTLFRGLLVSWIPEGIYYLPKVFLFLGKEKIGGLVPVAVIVFLLLYVFGYLLTEKMSIGKAIYAIGNNEHAAYIAGLNIDKIKILAFVLAGLFAATGGLIESGRISSVIADLGSGTIMNVFTATILGGTSMSGGEGRITGVFAGVLVLTIIDNMLNLLGIDPSIRQVVQGIILLIAIILTSLQKRVSKQAKA</sequence>
<keyword evidence="2" id="KW-1003">Cell membrane</keyword>
<dbReference type="RefSeq" id="WP_075074915.1">
    <property type="nucleotide sequence ID" value="NZ_DF967972.1"/>
</dbReference>
<feature type="transmembrane region" description="Helical" evidence="6">
    <location>
        <begin position="304"/>
        <end position="322"/>
    </location>
</feature>
<evidence type="ECO:0000256" key="3">
    <source>
        <dbReference type="ARBA" id="ARBA00022692"/>
    </source>
</evidence>
<dbReference type="PROSITE" id="PS00287">
    <property type="entry name" value="CYSTATIN"/>
    <property type="match status" value="1"/>
</dbReference>
<evidence type="ECO:0000313" key="7">
    <source>
        <dbReference type="EMBL" id="GAP15761.1"/>
    </source>
</evidence>
<evidence type="ECO:0000313" key="8">
    <source>
        <dbReference type="Proteomes" id="UP000055060"/>
    </source>
</evidence>
<comment type="subcellular location">
    <subcellularLocation>
        <location evidence="1">Cell membrane</location>
        <topology evidence="1">Multi-pass membrane protein</topology>
    </subcellularLocation>
</comment>
<dbReference type="GO" id="GO:0005886">
    <property type="term" value="C:plasma membrane"/>
    <property type="evidence" value="ECO:0007669"/>
    <property type="project" value="UniProtKB-SubCell"/>
</dbReference>
<feature type="transmembrane region" description="Helical" evidence="6">
    <location>
        <begin position="105"/>
        <end position="127"/>
    </location>
</feature>
<keyword evidence="5 6" id="KW-0472">Membrane</keyword>
<evidence type="ECO:0000256" key="4">
    <source>
        <dbReference type="ARBA" id="ARBA00022989"/>
    </source>
</evidence>
<evidence type="ECO:0000256" key="5">
    <source>
        <dbReference type="ARBA" id="ARBA00023136"/>
    </source>
</evidence>
<feature type="transmembrane region" description="Helical" evidence="6">
    <location>
        <begin position="173"/>
        <end position="192"/>
    </location>
</feature>
<dbReference type="InterPro" id="IPR001851">
    <property type="entry name" value="ABC_transp_permease"/>
</dbReference>
<dbReference type="PANTHER" id="PTHR32196">
    <property type="entry name" value="ABC TRANSPORTER PERMEASE PROTEIN YPHD-RELATED-RELATED"/>
    <property type="match status" value="1"/>
</dbReference>
<evidence type="ECO:0000256" key="1">
    <source>
        <dbReference type="ARBA" id="ARBA00004651"/>
    </source>
</evidence>
<evidence type="ECO:0000256" key="6">
    <source>
        <dbReference type="SAM" id="Phobius"/>
    </source>
</evidence>
<feature type="transmembrane region" description="Helical" evidence="6">
    <location>
        <begin position="246"/>
        <end position="266"/>
    </location>
</feature>
<dbReference type="Proteomes" id="UP000055060">
    <property type="component" value="Unassembled WGS sequence"/>
</dbReference>
<evidence type="ECO:0000256" key="2">
    <source>
        <dbReference type="ARBA" id="ARBA00022475"/>
    </source>
</evidence>
<dbReference type="OrthoDB" id="9797838at2"/>
<dbReference type="Pfam" id="PF02653">
    <property type="entry name" value="BPD_transp_2"/>
    <property type="match status" value="1"/>
</dbReference>
<dbReference type="GO" id="GO:0022857">
    <property type="term" value="F:transmembrane transporter activity"/>
    <property type="evidence" value="ECO:0007669"/>
    <property type="project" value="InterPro"/>
</dbReference>
<protein>
    <submittedName>
        <fullName evidence="7">Monosaccharide ABC transporter membrane protein, CUT2 family</fullName>
    </submittedName>
</protein>
<dbReference type="AlphaFoldDB" id="A0A0S7BP90"/>
<keyword evidence="3 6" id="KW-0812">Transmembrane</keyword>
<organism evidence="7">
    <name type="scientific">Longilinea arvoryzae</name>
    <dbReference type="NCBI Taxonomy" id="360412"/>
    <lineage>
        <taxon>Bacteria</taxon>
        <taxon>Bacillati</taxon>
        <taxon>Chloroflexota</taxon>
        <taxon>Anaerolineae</taxon>
        <taxon>Anaerolineales</taxon>
        <taxon>Anaerolineaceae</taxon>
        <taxon>Longilinea</taxon>
    </lineage>
</organism>
<dbReference type="InterPro" id="IPR018073">
    <property type="entry name" value="Prot_inh_cystat_CS"/>
</dbReference>
<keyword evidence="8" id="KW-1185">Reference proteome</keyword>
<feature type="transmembrane region" description="Helical" evidence="6">
    <location>
        <begin position="52"/>
        <end position="71"/>
    </location>
</feature>
<dbReference type="CDD" id="cd06579">
    <property type="entry name" value="TM_PBP1_transp_AraH_like"/>
    <property type="match status" value="1"/>
</dbReference>
<feature type="transmembrane region" description="Helical" evidence="6">
    <location>
        <begin position="222"/>
        <end position="240"/>
    </location>
</feature>
<name>A0A0S7BP90_9CHLR</name>
<feature type="transmembrane region" description="Helical" evidence="6">
    <location>
        <begin position="25"/>
        <end position="46"/>
    </location>
</feature>
<gene>
    <name evidence="7" type="ORF">LARV_03553</name>
</gene>